<reference evidence="3" key="1">
    <citation type="journal article" date="2013" name="Science">
        <title>Gene transfer from bacteria and archaea facilitated evolution of an extremophilic eukaryote.</title>
        <authorList>
            <person name="Schonknecht G."/>
            <person name="Chen W.H."/>
            <person name="Ternes C.M."/>
            <person name="Barbier G.G."/>
            <person name="Shrestha R.P."/>
            <person name="Stanke M."/>
            <person name="Brautigam A."/>
            <person name="Baker B.J."/>
            <person name="Banfield J.F."/>
            <person name="Garavito R.M."/>
            <person name="Carr K."/>
            <person name="Wilkerson C."/>
            <person name="Rensing S.A."/>
            <person name="Gagneul D."/>
            <person name="Dickenson N.E."/>
            <person name="Oesterhelt C."/>
            <person name="Lercher M.J."/>
            <person name="Weber A.P."/>
        </authorList>
    </citation>
    <scope>NUCLEOTIDE SEQUENCE [LARGE SCALE GENOMIC DNA]</scope>
    <source>
        <strain evidence="3">074W</strain>
    </source>
</reference>
<dbReference type="EMBL" id="KB454535">
    <property type="protein sequence ID" value="EME27204.1"/>
    <property type="molecule type" value="Genomic_DNA"/>
</dbReference>
<keyword evidence="3" id="KW-1185">Reference proteome</keyword>
<dbReference type="KEGG" id="gsl:Gasu_51850"/>
<protein>
    <submittedName>
        <fullName evidence="2">Uncharacterized protein</fullName>
    </submittedName>
</protein>
<dbReference type="Gramene" id="EME27204">
    <property type="protein sequence ID" value="EME27204"/>
    <property type="gene ID" value="Gasu_51850"/>
</dbReference>
<sequence length="161" mass="18515">MLPADLKMFAFQQNICSSSILLPRKVACKNIDYVYHRRVTFPQNKRVAFPRIISRAAAGDNAKEEIKNVFEDIKEKGADVYHAVEENIKQGAEKVSDKVNELKEAVNEKMEDMNSGHSSTKERAKEVVDKLQETGQSAMEDMSEAKKKVEEKWEDWKQEHK</sequence>
<accession>M2XUW5</accession>
<gene>
    <name evidence="2" type="ORF">Gasu_51850</name>
</gene>
<organism evidence="2 3">
    <name type="scientific">Galdieria sulphuraria</name>
    <name type="common">Red alga</name>
    <dbReference type="NCBI Taxonomy" id="130081"/>
    <lineage>
        <taxon>Eukaryota</taxon>
        <taxon>Rhodophyta</taxon>
        <taxon>Bangiophyceae</taxon>
        <taxon>Galdieriales</taxon>
        <taxon>Galdieriaceae</taxon>
        <taxon>Galdieria</taxon>
    </lineage>
</organism>
<name>M2XUW5_GALSU</name>
<dbReference type="Proteomes" id="UP000030680">
    <property type="component" value="Unassembled WGS sequence"/>
</dbReference>
<dbReference type="RefSeq" id="XP_005703724.1">
    <property type="nucleotide sequence ID" value="XM_005703667.1"/>
</dbReference>
<feature type="compositionally biased region" description="Basic and acidic residues" evidence="1">
    <location>
        <begin position="143"/>
        <end position="161"/>
    </location>
</feature>
<feature type="region of interest" description="Disordered" evidence="1">
    <location>
        <begin position="107"/>
        <end position="161"/>
    </location>
</feature>
<feature type="compositionally biased region" description="Basic and acidic residues" evidence="1">
    <location>
        <begin position="107"/>
        <end position="132"/>
    </location>
</feature>
<evidence type="ECO:0000256" key="1">
    <source>
        <dbReference type="SAM" id="MobiDB-lite"/>
    </source>
</evidence>
<dbReference type="GeneID" id="17086132"/>
<dbReference type="AlphaFoldDB" id="M2XUW5"/>
<evidence type="ECO:0000313" key="2">
    <source>
        <dbReference type="EMBL" id="EME27204.1"/>
    </source>
</evidence>
<dbReference type="Gene3D" id="1.20.120.20">
    <property type="entry name" value="Apolipoprotein"/>
    <property type="match status" value="1"/>
</dbReference>
<dbReference type="OrthoDB" id="10368545at2759"/>
<proteinExistence type="predicted"/>
<evidence type="ECO:0000313" key="3">
    <source>
        <dbReference type="Proteomes" id="UP000030680"/>
    </source>
</evidence>